<keyword evidence="9 13" id="KW-0418">Kinase</keyword>
<dbReference type="PANTHER" id="PTHR42724:SF1">
    <property type="entry name" value="TETRAACYLDISACCHARIDE 4'-KINASE, MITOCHONDRIAL-RELATED"/>
    <property type="match status" value="1"/>
</dbReference>
<dbReference type="PANTHER" id="PTHR42724">
    <property type="entry name" value="TETRAACYLDISACCHARIDE 4'-KINASE"/>
    <property type="match status" value="1"/>
</dbReference>
<dbReference type="GO" id="GO:0009244">
    <property type="term" value="P:lipopolysaccharide core region biosynthetic process"/>
    <property type="evidence" value="ECO:0007669"/>
    <property type="project" value="TreeGrafter"/>
</dbReference>
<organism evidence="15 16">
    <name type="scientific">Limnohabitans planktonicus II-D5</name>
    <dbReference type="NCBI Taxonomy" id="1293045"/>
    <lineage>
        <taxon>Bacteria</taxon>
        <taxon>Pseudomonadati</taxon>
        <taxon>Pseudomonadota</taxon>
        <taxon>Betaproteobacteria</taxon>
        <taxon>Burkholderiales</taxon>
        <taxon>Comamonadaceae</taxon>
        <taxon>Limnohabitans</taxon>
    </lineage>
</organism>
<keyword evidence="8 13" id="KW-0547">Nucleotide-binding</keyword>
<comment type="catalytic activity">
    <reaction evidence="13">
        <text>a lipid A disaccharide + ATP = a lipid IVA + ADP + H(+)</text>
        <dbReference type="Rhea" id="RHEA:67840"/>
        <dbReference type="ChEBI" id="CHEBI:15378"/>
        <dbReference type="ChEBI" id="CHEBI:30616"/>
        <dbReference type="ChEBI" id="CHEBI:176343"/>
        <dbReference type="ChEBI" id="CHEBI:176425"/>
        <dbReference type="ChEBI" id="CHEBI:456216"/>
        <dbReference type="EC" id="2.7.1.130"/>
    </reaction>
</comment>
<dbReference type="EC" id="2.7.1.130" evidence="3 13"/>
<evidence type="ECO:0000256" key="5">
    <source>
        <dbReference type="ARBA" id="ARBA00022516"/>
    </source>
</evidence>
<proteinExistence type="inferred from homology"/>
<evidence type="ECO:0000256" key="1">
    <source>
        <dbReference type="ARBA" id="ARBA00002274"/>
    </source>
</evidence>
<dbReference type="STRING" id="1293045.H663_15170"/>
<evidence type="ECO:0000256" key="4">
    <source>
        <dbReference type="ARBA" id="ARBA00016436"/>
    </source>
</evidence>
<evidence type="ECO:0000256" key="10">
    <source>
        <dbReference type="ARBA" id="ARBA00022840"/>
    </source>
</evidence>
<dbReference type="NCBIfam" id="TIGR00682">
    <property type="entry name" value="lpxK"/>
    <property type="match status" value="1"/>
</dbReference>
<dbReference type="GO" id="GO:0005886">
    <property type="term" value="C:plasma membrane"/>
    <property type="evidence" value="ECO:0007669"/>
    <property type="project" value="TreeGrafter"/>
</dbReference>
<dbReference type="GO" id="GO:0005524">
    <property type="term" value="F:ATP binding"/>
    <property type="evidence" value="ECO:0007669"/>
    <property type="project" value="UniProtKB-UniRule"/>
</dbReference>
<feature type="binding site" evidence="13">
    <location>
        <begin position="64"/>
        <end position="71"/>
    </location>
    <ligand>
        <name>ATP</name>
        <dbReference type="ChEBI" id="CHEBI:30616"/>
    </ligand>
</feature>
<keyword evidence="14" id="KW-0812">Transmembrane</keyword>
<feature type="transmembrane region" description="Helical" evidence="14">
    <location>
        <begin position="20"/>
        <end position="42"/>
    </location>
</feature>
<keyword evidence="7 13" id="KW-0808">Transferase</keyword>
<evidence type="ECO:0000256" key="9">
    <source>
        <dbReference type="ARBA" id="ARBA00022777"/>
    </source>
</evidence>
<keyword evidence="5 13" id="KW-0444">Lipid biosynthesis</keyword>
<comment type="similarity">
    <text evidence="13">Belongs to the LpxK family.</text>
</comment>
<dbReference type="Proteomes" id="UP000037507">
    <property type="component" value="Unassembled WGS sequence"/>
</dbReference>
<evidence type="ECO:0000256" key="13">
    <source>
        <dbReference type="HAMAP-Rule" id="MF_00409"/>
    </source>
</evidence>
<dbReference type="Pfam" id="PF02606">
    <property type="entry name" value="LpxK"/>
    <property type="match status" value="1"/>
</dbReference>
<dbReference type="UniPathway" id="UPA00359">
    <property type="reaction ID" value="UER00482"/>
</dbReference>
<protein>
    <recommendedName>
        <fullName evidence="4 13">Tetraacyldisaccharide 4'-kinase</fullName>
        <ecNumber evidence="3 13">2.7.1.130</ecNumber>
    </recommendedName>
    <alternativeName>
        <fullName evidence="12 13">Lipid A 4'-kinase</fullName>
    </alternativeName>
</protein>
<reference evidence="15" key="1">
    <citation type="submission" date="2017-04" db="EMBL/GenBank/DDBJ databases">
        <title>Unexpected and diverse lifestyles within the genus Limnohabitans.</title>
        <authorList>
            <person name="Kasalicky V."/>
            <person name="Mehrshad M."/>
            <person name="Andrei S.-A."/>
            <person name="Salcher M."/>
            <person name="Kratochvilova H."/>
            <person name="Simek K."/>
            <person name="Ghai R."/>
        </authorList>
    </citation>
    <scope>NUCLEOTIDE SEQUENCE [LARGE SCALE GENOMIC DNA]</scope>
    <source>
        <strain evidence="15">II-D5</strain>
    </source>
</reference>
<evidence type="ECO:0000313" key="15">
    <source>
        <dbReference type="EMBL" id="PVE41747.1"/>
    </source>
</evidence>
<comment type="pathway">
    <text evidence="2 13">Glycolipid biosynthesis; lipid IV(A) biosynthesis; lipid IV(A) from (3R)-3-hydroxytetradecanoyl-[acyl-carrier-protein] and UDP-N-acetyl-alpha-D-glucosamine: step 6/6.</text>
</comment>
<evidence type="ECO:0000313" key="16">
    <source>
        <dbReference type="Proteomes" id="UP000037507"/>
    </source>
</evidence>
<accession>A0A2T7UAQ2</accession>
<evidence type="ECO:0000256" key="7">
    <source>
        <dbReference type="ARBA" id="ARBA00022679"/>
    </source>
</evidence>
<keyword evidence="14" id="KW-1133">Transmembrane helix</keyword>
<evidence type="ECO:0000256" key="14">
    <source>
        <dbReference type="SAM" id="Phobius"/>
    </source>
</evidence>
<dbReference type="HAMAP" id="MF_00409">
    <property type="entry name" value="LpxK"/>
    <property type="match status" value="1"/>
</dbReference>
<dbReference type="RefSeq" id="WP_053174609.1">
    <property type="nucleotide sequence ID" value="NZ_LFYT02000024.1"/>
</dbReference>
<dbReference type="GO" id="GO:0009029">
    <property type="term" value="F:lipid-A 4'-kinase activity"/>
    <property type="evidence" value="ECO:0007669"/>
    <property type="project" value="UniProtKB-UniRule"/>
</dbReference>
<evidence type="ECO:0000256" key="11">
    <source>
        <dbReference type="ARBA" id="ARBA00023098"/>
    </source>
</evidence>
<keyword evidence="14" id="KW-0472">Membrane</keyword>
<keyword evidence="16" id="KW-1185">Reference proteome</keyword>
<evidence type="ECO:0000256" key="2">
    <source>
        <dbReference type="ARBA" id="ARBA00004870"/>
    </source>
</evidence>
<dbReference type="GO" id="GO:0009245">
    <property type="term" value="P:lipid A biosynthetic process"/>
    <property type="evidence" value="ECO:0007669"/>
    <property type="project" value="UniProtKB-UniRule"/>
</dbReference>
<gene>
    <name evidence="13" type="primary">lpxK</name>
    <name evidence="15" type="ORF">H663_015550</name>
</gene>
<keyword evidence="10 13" id="KW-0067">ATP-binding</keyword>
<dbReference type="SUPFAM" id="SSF52540">
    <property type="entry name" value="P-loop containing nucleoside triphosphate hydrolases"/>
    <property type="match status" value="1"/>
</dbReference>
<dbReference type="AlphaFoldDB" id="A0A2T7UAQ2"/>
<evidence type="ECO:0000256" key="8">
    <source>
        <dbReference type="ARBA" id="ARBA00022741"/>
    </source>
</evidence>
<dbReference type="OrthoDB" id="9766423at2"/>
<dbReference type="InterPro" id="IPR027417">
    <property type="entry name" value="P-loop_NTPase"/>
</dbReference>
<keyword evidence="6 13" id="KW-0441">Lipid A biosynthesis</keyword>
<comment type="function">
    <text evidence="1 13">Transfers the gamma-phosphate of ATP to the 4'-position of a tetraacyldisaccharide 1-phosphate intermediate (termed DS-1-P) to form tetraacyldisaccharide 1,4'-bis-phosphate (lipid IVA).</text>
</comment>
<comment type="caution">
    <text evidence="15">The sequence shown here is derived from an EMBL/GenBank/DDBJ whole genome shotgun (WGS) entry which is preliminary data.</text>
</comment>
<evidence type="ECO:0000256" key="6">
    <source>
        <dbReference type="ARBA" id="ARBA00022556"/>
    </source>
</evidence>
<name>A0A2T7UAQ2_9BURK</name>
<evidence type="ECO:0000256" key="12">
    <source>
        <dbReference type="ARBA" id="ARBA00029757"/>
    </source>
</evidence>
<dbReference type="InterPro" id="IPR003758">
    <property type="entry name" value="LpxK"/>
</dbReference>
<dbReference type="EMBL" id="LFYT02000024">
    <property type="protein sequence ID" value="PVE41747.1"/>
    <property type="molecule type" value="Genomic_DNA"/>
</dbReference>
<keyword evidence="11 13" id="KW-0443">Lipid metabolism</keyword>
<evidence type="ECO:0000256" key="3">
    <source>
        <dbReference type="ARBA" id="ARBA00012071"/>
    </source>
</evidence>
<sequence>MSPSAFLHQHLPQVWLQRGFVARLLLPVAWAYGALVALRSWAYGAGLFRSERVPALVIVVGNVVAGGAGKTPTTIALVQHLLSQGLRVGVISRGHGRQTRDTRPVALNSLPQDVGDEPLLIHQATGVPLWVGAARADAAKALLQAHPEVRVIVCDDGLQHLALARDLEICVMDERGVGNGWLLPAGPLREPWPRKVDVLLHTGASGVTGGFQARRQLASHARRADGRLVPLQDLKHQAVDAVAGLARPQAFFDMLRQSGLTLARTIALPDHHDYAQWPASTSDRPLLCTEKDAAKLWPHAPHALAVPLQLTAEEGFWQALDALIAQKWQAHA</sequence>